<feature type="transmembrane region" description="Helical" evidence="1">
    <location>
        <begin position="6"/>
        <end position="25"/>
    </location>
</feature>
<dbReference type="Proteomes" id="UP000217780">
    <property type="component" value="Unassembled WGS sequence"/>
</dbReference>
<reference evidence="2 3" key="1">
    <citation type="submission" date="2017-08" db="EMBL/GenBank/DDBJ databases">
        <title>WGS of Clinical strains of the CDC Group NO-1 linked to zoonotic infections in humans.</title>
        <authorList>
            <person name="Bernier A.-M."/>
            <person name="Bernard K."/>
        </authorList>
    </citation>
    <scope>NUCLEOTIDE SEQUENCE [LARGE SCALE GENOMIC DNA]</scope>
    <source>
        <strain evidence="2 3">NML91-0035</strain>
    </source>
</reference>
<gene>
    <name evidence="2" type="ORF">CLI92_14610</name>
</gene>
<feature type="transmembrane region" description="Helical" evidence="1">
    <location>
        <begin position="37"/>
        <end position="56"/>
    </location>
</feature>
<proteinExistence type="predicted"/>
<accession>A0A2A2T1J5</accession>
<evidence type="ECO:0000313" key="2">
    <source>
        <dbReference type="EMBL" id="PAX15345.1"/>
    </source>
</evidence>
<organism evidence="2 3">
    <name type="scientific">Vandammella animalimorsus</name>
    <dbReference type="NCBI Taxonomy" id="2029117"/>
    <lineage>
        <taxon>Bacteria</taxon>
        <taxon>Pseudomonadati</taxon>
        <taxon>Pseudomonadota</taxon>
        <taxon>Betaproteobacteria</taxon>
        <taxon>Burkholderiales</taxon>
        <taxon>Comamonadaceae</taxon>
        <taxon>Vandammella</taxon>
    </lineage>
</organism>
<comment type="caution">
    <text evidence="2">The sequence shown here is derived from an EMBL/GenBank/DDBJ whole genome shotgun (WGS) entry which is preliminary data.</text>
</comment>
<keyword evidence="1" id="KW-0812">Transmembrane</keyword>
<protein>
    <submittedName>
        <fullName evidence="2">Uncharacterized protein</fullName>
    </submittedName>
</protein>
<sequence>MVVIPIVFMWLCYLGLSLWLARIFNKMARDEKHRFKYPGLIVMLIMWLPVLWDAPLQEVKYRKLCREEAGLTVFKTAEKWDHENGGVLKYLKPIENSEMIGVDNDSFRIPLNDRIYYDIFHIQRGYGLIERRDDVVDAKTGEVMLRYVDFDAGPLHHIPSFGRIWMNKPSCRYNKEIPRSSEILSMKSKFLGMKSKFKGG</sequence>
<dbReference type="RefSeq" id="WP_095996037.1">
    <property type="nucleotide sequence ID" value="NZ_NTBH01000022.1"/>
</dbReference>
<name>A0A2A2T1J5_9BURK</name>
<dbReference type="EMBL" id="NTBI01000027">
    <property type="protein sequence ID" value="PAX15345.1"/>
    <property type="molecule type" value="Genomic_DNA"/>
</dbReference>
<evidence type="ECO:0000313" key="3">
    <source>
        <dbReference type="Proteomes" id="UP000217780"/>
    </source>
</evidence>
<keyword evidence="1" id="KW-1133">Transmembrane helix</keyword>
<keyword evidence="1" id="KW-0472">Membrane</keyword>
<evidence type="ECO:0000256" key="1">
    <source>
        <dbReference type="SAM" id="Phobius"/>
    </source>
</evidence>
<dbReference type="AlphaFoldDB" id="A0A2A2T1J5"/>
<dbReference type="GeneID" id="93875456"/>